<feature type="domain" description="NFD4 C-terminal" evidence="10">
    <location>
        <begin position="941"/>
        <end position="1147"/>
    </location>
</feature>
<evidence type="ECO:0000259" key="10">
    <source>
        <dbReference type="Pfam" id="PF23262"/>
    </source>
</evidence>
<comment type="similarity">
    <text evidence="2">Belongs to the NiCoT transporter (TC 2.A.52) family.</text>
</comment>
<evidence type="ECO:0000256" key="1">
    <source>
        <dbReference type="ARBA" id="ARBA00004127"/>
    </source>
</evidence>
<keyword evidence="4" id="KW-0533">Nickel</keyword>
<feature type="transmembrane region" description="Helical" evidence="9">
    <location>
        <begin position="1075"/>
        <end position="1098"/>
    </location>
</feature>
<feature type="transmembrane region" description="Helical" evidence="9">
    <location>
        <begin position="947"/>
        <end position="966"/>
    </location>
</feature>
<feature type="compositionally biased region" description="Low complexity" evidence="8">
    <location>
        <begin position="924"/>
        <end position="936"/>
    </location>
</feature>
<feature type="transmembrane region" description="Helical" evidence="9">
    <location>
        <begin position="833"/>
        <end position="856"/>
    </location>
</feature>
<dbReference type="InterPro" id="IPR011541">
    <property type="entry name" value="Ni/Co_transpt_high_affinity"/>
</dbReference>
<feature type="transmembrane region" description="Helical" evidence="9">
    <location>
        <begin position="634"/>
        <end position="654"/>
    </location>
</feature>
<dbReference type="PANTHER" id="PTHR31611">
    <property type="entry name" value="HIGH-AFFINITY NICKEL TRANSPORT PROTEIN NIC1"/>
    <property type="match status" value="1"/>
</dbReference>
<feature type="transmembrane region" description="Helical" evidence="9">
    <location>
        <begin position="586"/>
        <end position="612"/>
    </location>
</feature>
<keyword evidence="3" id="KW-0813">Transport</keyword>
<feature type="transmembrane region" description="Helical" evidence="9">
    <location>
        <begin position="704"/>
        <end position="723"/>
    </location>
</feature>
<dbReference type="InterPro" id="IPR056555">
    <property type="entry name" value="NFD4_C"/>
</dbReference>
<dbReference type="GO" id="GO:0005886">
    <property type="term" value="C:plasma membrane"/>
    <property type="evidence" value="ECO:0007669"/>
    <property type="project" value="InterPro"/>
</dbReference>
<dbReference type="GO" id="GO:0012505">
    <property type="term" value="C:endomembrane system"/>
    <property type="evidence" value="ECO:0007669"/>
    <property type="project" value="UniProtKB-SubCell"/>
</dbReference>
<feature type="transmembrane region" description="Helical" evidence="9">
    <location>
        <begin position="862"/>
        <end position="885"/>
    </location>
</feature>
<evidence type="ECO:0000313" key="11">
    <source>
        <dbReference type="EMBL" id="CAE7943753.1"/>
    </source>
</evidence>
<evidence type="ECO:0000256" key="5">
    <source>
        <dbReference type="ARBA" id="ARBA00022692"/>
    </source>
</evidence>
<dbReference type="Pfam" id="PF03824">
    <property type="entry name" value="NicO"/>
    <property type="match status" value="1"/>
</dbReference>
<feature type="transmembrane region" description="Helical" evidence="9">
    <location>
        <begin position="446"/>
        <end position="471"/>
    </location>
</feature>
<evidence type="ECO:0000256" key="2">
    <source>
        <dbReference type="ARBA" id="ARBA00010892"/>
    </source>
</evidence>
<feature type="transmembrane region" description="Helical" evidence="9">
    <location>
        <begin position="511"/>
        <end position="536"/>
    </location>
</feature>
<feature type="region of interest" description="Disordered" evidence="8">
    <location>
        <begin position="90"/>
        <end position="115"/>
    </location>
</feature>
<evidence type="ECO:0000256" key="3">
    <source>
        <dbReference type="ARBA" id="ARBA00022448"/>
    </source>
</evidence>
<keyword evidence="7 9" id="KW-0472">Membrane</keyword>
<dbReference type="GO" id="GO:0015099">
    <property type="term" value="F:nickel cation transmembrane transporter activity"/>
    <property type="evidence" value="ECO:0007669"/>
    <property type="project" value="InterPro"/>
</dbReference>
<dbReference type="OrthoDB" id="440931at2759"/>
<evidence type="ECO:0000256" key="7">
    <source>
        <dbReference type="ARBA" id="ARBA00023136"/>
    </source>
</evidence>
<dbReference type="Gene3D" id="1.20.1250.20">
    <property type="entry name" value="MFS general substrate transporter like domains"/>
    <property type="match status" value="1"/>
</dbReference>
<feature type="transmembrane region" description="Helical" evidence="9">
    <location>
        <begin position="986"/>
        <end position="1006"/>
    </location>
</feature>
<feature type="region of interest" description="Disordered" evidence="8">
    <location>
        <begin position="27"/>
        <end position="56"/>
    </location>
</feature>
<feature type="transmembrane region" description="Helical" evidence="9">
    <location>
        <begin position="416"/>
        <end position="434"/>
    </location>
</feature>
<feature type="transmembrane region" description="Helical" evidence="9">
    <location>
        <begin position="801"/>
        <end position="821"/>
    </location>
</feature>
<keyword evidence="5 9" id="KW-0812">Transmembrane</keyword>
<feature type="transmembrane region" description="Helical" evidence="9">
    <location>
        <begin position="772"/>
        <end position="789"/>
    </location>
</feature>
<dbReference type="EMBL" id="CAJNJA010100386">
    <property type="protein sequence ID" value="CAE7943753.1"/>
    <property type="molecule type" value="Genomic_DNA"/>
</dbReference>
<dbReference type="InterPro" id="IPR036259">
    <property type="entry name" value="MFS_trans_sf"/>
</dbReference>
<organism evidence="11 12">
    <name type="scientific">Symbiodinium necroappetens</name>
    <dbReference type="NCBI Taxonomy" id="1628268"/>
    <lineage>
        <taxon>Eukaryota</taxon>
        <taxon>Sar</taxon>
        <taxon>Alveolata</taxon>
        <taxon>Dinophyceae</taxon>
        <taxon>Suessiales</taxon>
        <taxon>Symbiodiniaceae</taxon>
        <taxon>Symbiodinium</taxon>
    </lineage>
</organism>
<name>A0A813CH04_9DINO</name>
<sequence length="1165" mass="126428">MTSHQPKVGPRLKISVPNFKRTDFSGEIEKLGGLHSGSSRKIRSVPRSDPDPSANRLKASAGFLSARAQEGYPDRAPEAGAGDFNAWLRSLAPPKEPTSPSGADGREFLPPKDEEDATAGLPLEAFDSPMDFEVHTPQEWLALCKQGPSAGKPQAAVLHYAAQEWRMLPCWVLGYEAASSRYIVELEDGSRKQVKRLALRFNEEDAQNFALRVETCRAKKAHCELQQAFIRFIESQPDELVSSMLRDQKERFIRQGLHGSHLEDAGSFVSQIRDLIREIEENYVLSMKFAKVKNDLILEMGTPYACVRDDTPFAPLLTSFLPTVPPQFGLVAHQAAEERVLEIAAQLVKQPTISRNVNVASPGESVWHDTAEDPCTGRGSTLIHRISGANLPSGDAMAVPVAGSYPREHISLQSQFFALGHSLVVLLACCGILLTKSFMKNMLSTFHAYGSVFGLAISSTFLLALGILNLYTARQLWMEWKGRGGDHGHDATMGLWLRCCPRLFQAISKPWHMLIVGFLFGLGFDTSTEVGLLGVVAVSHGLAAPICILLLPLLFMSGMCLLDTLNGLMMAWIYRTSVEDDKKKIYFNLFVTVTSGLVAILVGLIEMLGFLAERANLQSWFFQWIQSANDHSELLGAGVVLIFLVAMAIALFCFRRVFGESTAPAQSSVHRRERPVQYDLVAVPVCKAQVAAWLKENGATCKQVLRLLLGTWMALCGGSLYAFSRFEVQIMTRCSLTAQQLDVVYAAGQAGVGLGIVPGTLFDLYGPVGTSLYGAAFTAAGNLGLASMLSGDQCGGVSSLATWYFLVQQGSVAIFQAGLFTNIVEAPPKMQGVITGIVSSGYGLSAAFVTFLFAFFQEDLDAYFKGTALLFSATGLVAACTMPLLRGGSRATAYGRLEHKDEAGGRSPPPATTYGRQEQEELPEAAPAPASSSPSLSRRDILCRADFWLFLLPFVLVQSIGSGLYIANLSLIGDSLGISPDSRPVYVRTVSYCNSLGRIFSGLAMDTLEPRGIHRSDHLLLSAFAVILASVALFLLPEEIVPAMLLPALAVIAAAYGSNWAIMPSYISKRFYGSHVGVMFNIHSGHIAVAVLVTSYAVGGLYDTQAELQGEGSFCHGTTCWRPAFGMGLIVQAVALAVALLLMWKVRRPQISESKAASEKTCHEK</sequence>
<evidence type="ECO:0000256" key="4">
    <source>
        <dbReference type="ARBA" id="ARBA00022596"/>
    </source>
</evidence>
<reference evidence="11" key="1">
    <citation type="submission" date="2021-02" db="EMBL/GenBank/DDBJ databases">
        <authorList>
            <person name="Dougan E. K."/>
            <person name="Rhodes N."/>
            <person name="Thang M."/>
            <person name="Chan C."/>
        </authorList>
    </citation>
    <scope>NUCLEOTIDE SEQUENCE</scope>
</reference>
<dbReference type="AlphaFoldDB" id="A0A813CH04"/>
<comment type="subcellular location">
    <subcellularLocation>
        <location evidence="1">Endomembrane system</location>
        <topology evidence="1">Multi-pass membrane protein</topology>
    </subcellularLocation>
</comment>
<keyword evidence="6 9" id="KW-1133">Transmembrane helix</keyword>
<feature type="transmembrane region" description="Helical" evidence="9">
    <location>
        <begin position="743"/>
        <end position="765"/>
    </location>
</feature>
<feature type="transmembrane region" description="Helical" evidence="9">
    <location>
        <begin position="1018"/>
        <end position="1037"/>
    </location>
</feature>
<comment type="caution">
    <text evidence="11">The sequence shown here is derived from an EMBL/GenBank/DDBJ whole genome shotgun (WGS) entry which is preliminary data.</text>
</comment>
<feature type="region of interest" description="Disordered" evidence="8">
    <location>
        <begin position="1"/>
        <end position="20"/>
    </location>
</feature>
<gene>
    <name evidence="11" type="primary">hoxN</name>
    <name evidence="11" type="ORF">SNEC2469_LOCUS35169</name>
</gene>
<keyword evidence="12" id="KW-1185">Reference proteome</keyword>
<protein>
    <submittedName>
        <fullName evidence="11">HoxN protein</fullName>
    </submittedName>
</protein>
<dbReference type="Pfam" id="PF23262">
    <property type="entry name" value="NFD4_C"/>
    <property type="match status" value="1"/>
</dbReference>
<dbReference type="SUPFAM" id="SSF103473">
    <property type="entry name" value="MFS general substrate transporter"/>
    <property type="match status" value="1"/>
</dbReference>
<evidence type="ECO:0000256" key="8">
    <source>
        <dbReference type="SAM" id="MobiDB-lite"/>
    </source>
</evidence>
<evidence type="ECO:0000256" key="6">
    <source>
        <dbReference type="ARBA" id="ARBA00022989"/>
    </source>
</evidence>
<proteinExistence type="inferred from homology"/>
<feature type="transmembrane region" description="Helical" evidence="9">
    <location>
        <begin position="1043"/>
        <end position="1063"/>
    </location>
</feature>
<feature type="region of interest" description="Disordered" evidence="8">
    <location>
        <begin position="898"/>
        <end position="936"/>
    </location>
</feature>
<dbReference type="Proteomes" id="UP000601435">
    <property type="component" value="Unassembled WGS sequence"/>
</dbReference>
<feature type="transmembrane region" description="Helical" evidence="9">
    <location>
        <begin position="542"/>
        <end position="565"/>
    </location>
</feature>
<dbReference type="InterPro" id="IPR004688">
    <property type="entry name" value="Ni/Co_transpt"/>
</dbReference>
<evidence type="ECO:0000313" key="12">
    <source>
        <dbReference type="Proteomes" id="UP000601435"/>
    </source>
</evidence>
<feature type="transmembrane region" description="Helical" evidence="9">
    <location>
        <begin position="1124"/>
        <end position="1144"/>
    </location>
</feature>
<evidence type="ECO:0000256" key="9">
    <source>
        <dbReference type="SAM" id="Phobius"/>
    </source>
</evidence>
<dbReference type="PANTHER" id="PTHR31611:SF0">
    <property type="entry name" value="HIGH-AFFINITY NICKEL TRANSPORT PROTEIN NIC1"/>
    <property type="match status" value="1"/>
</dbReference>
<accession>A0A813CH04</accession>